<dbReference type="Proteomes" id="UP000830326">
    <property type="component" value="Chromosome"/>
</dbReference>
<dbReference type="PANTHER" id="PTHR33452">
    <property type="entry name" value="OXIDOREDUCTASE CATD-RELATED"/>
    <property type="match status" value="1"/>
</dbReference>
<reference evidence="8" key="1">
    <citation type="submission" date="2022-04" db="EMBL/GenBank/DDBJ databases">
        <title>Halobacillus sp. isolated from saltern.</title>
        <authorList>
            <person name="Won M."/>
            <person name="Lee C.-M."/>
            <person name="Woen H.-Y."/>
            <person name="Kwon S.-W."/>
        </authorList>
    </citation>
    <scope>NUCLEOTIDE SEQUENCE</scope>
    <source>
        <strain evidence="8">SSHM10-5</strain>
    </source>
</reference>
<evidence type="ECO:0000256" key="6">
    <source>
        <dbReference type="ARBA" id="ARBA00023136"/>
    </source>
</evidence>
<protein>
    <submittedName>
        <fullName evidence="8">DoxX family protein</fullName>
    </submittedName>
</protein>
<feature type="transmembrane region" description="Helical" evidence="7">
    <location>
        <begin position="106"/>
        <end position="125"/>
    </location>
</feature>
<proteinExistence type="inferred from homology"/>
<feature type="transmembrane region" description="Helical" evidence="7">
    <location>
        <begin position="46"/>
        <end position="67"/>
    </location>
</feature>
<evidence type="ECO:0000256" key="3">
    <source>
        <dbReference type="ARBA" id="ARBA00022475"/>
    </source>
</evidence>
<comment type="subcellular location">
    <subcellularLocation>
        <location evidence="1">Cell membrane</location>
        <topology evidence="1">Multi-pass membrane protein</topology>
    </subcellularLocation>
</comment>
<dbReference type="InterPro" id="IPR051907">
    <property type="entry name" value="DoxX-like_oxidoreductase"/>
</dbReference>
<evidence type="ECO:0000313" key="8">
    <source>
        <dbReference type="EMBL" id="UOR10536.1"/>
    </source>
</evidence>
<feature type="transmembrane region" description="Helical" evidence="7">
    <location>
        <begin position="7"/>
        <end position="26"/>
    </location>
</feature>
<organism evidence="8 9">
    <name type="scientific">Halobacillus amylolyticus</name>
    <dbReference type="NCBI Taxonomy" id="2932259"/>
    <lineage>
        <taxon>Bacteria</taxon>
        <taxon>Bacillati</taxon>
        <taxon>Bacillota</taxon>
        <taxon>Bacilli</taxon>
        <taxon>Bacillales</taxon>
        <taxon>Bacillaceae</taxon>
        <taxon>Halobacillus</taxon>
    </lineage>
</organism>
<keyword evidence="4 7" id="KW-0812">Transmembrane</keyword>
<keyword evidence="6 7" id="KW-0472">Membrane</keyword>
<sequence>MVEKHEAGALILRLTLGVIFFFHGLAKFQGGIENTNTMFADLGLTGFLAYVVAFTELIGGVALVLGLGTRFLSLLLAVIMTVAIIKVKFTNGLLGTGQAAGFELDLTLLAMSIYLMINGSTLFSVDQILSKNSNQQKAVV</sequence>
<evidence type="ECO:0000256" key="4">
    <source>
        <dbReference type="ARBA" id="ARBA00022692"/>
    </source>
</evidence>
<dbReference type="EMBL" id="CP095075">
    <property type="protein sequence ID" value="UOR10536.1"/>
    <property type="molecule type" value="Genomic_DNA"/>
</dbReference>
<keyword evidence="5 7" id="KW-1133">Transmembrane helix</keyword>
<keyword evidence="9" id="KW-1185">Reference proteome</keyword>
<dbReference type="InterPro" id="IPR032808">
    <property type="entry name" value="DoxX"/>
</dbReference>
<accession>A0ABY4H6P0</accession>
<feature type="transmembrane region" description="Helical" evidence="7">
    <location>
        <begin position="74"/>
        <end position="94"/>
    </location>
</feature>
<evidence type="ECO:0000313" key="9">
    <source>
        <dbReference type="Proteomes" id="UP000830326"/>
    </source>
</evidence>
<evidence type="ECO:0000256" key="2">
    <source>
        <dbReference type="ARBA" id="ARBA00006679"/>
    </source>
</evidence>
<name>A0ABY4H6P0_9BACI</name>
<evidence type="ECO:0000256" key="5">
    <source>
        <dbReference type="ARBA" id="ARBA00022989"/>
    </source>
</evidence>
<evidence type="ECO:0000256" key="1">
    <source>
        <dbReference type="ARBA" id="ARBA00004651"/>
    </source>
</evidence>
<dbReference type="Pfam" id="PF07681">
    <property type="entry name" value="DoxX"/>
    <property type="match status" value="1"/>
</dbReference>
<dbReference type="RefSeq" id="WP_245029665.1">
    <property type="nucleotide sequence ID" value="NZ_CP095075.1"/>
</dbReference>
<comment type="similarity">
    <text evidence="2">Belongs to the DoxX family.</text>
</comment>
<gene>
    <name evidence="8" type="ORF">MUO15_12705</name>
</gene>
<keyword evidence="3" id="KW-1003">Cell membrane</keyword>
<evidence type="ECO:0000256" key="7">
    <source>
        <dbReference type="SAM" id="Phobius"/>
    </source>
</evidence>
<dbReference type="PANTHER" id="PTHR33452:SF1">
    <property type="entry name" value="INNER MEMBRANE PROTEIN YPHA-RELATED"/>
    <property type="match status" value="1"/>
</dbReference>